<organism evidence="2 3">
    <name type="scientific">Botryotinia fuckeliana (strain T4)</name>
    <name type="common">Noble rot fungus</name>
    <name type="synonym">Botrytis cinerea</name>
    <dbReference type="NCBI Taxonomy" id="999810"/>
    <lineage>
        <taxon>Eukaryota</taxon>
        <taxon>Fungi</taxon>
        <taxon>Dikarya</taxon>
        <taxon>Ascomycota</taxon>
        <taxon>Pezizomycotina</taxon>
        <taxon>Leotiomycetes</taxon>
        <taxon>Helotiales</taxon>
        <taxon>Sclerotiniaceae</taxon>
        <taxon>Botrytis</taxon>
    </lineage>
</organism>
<gene>
    <name evidence="2" type="ORF">BofuT4_P123920.1</name>
</gene>
<feature type="compositionally biased region" description="Low complexity" evidence="1">
    <location>
        <begin position="24"/>
        <end position="36"/>
    </location>
</feature>
<feature type="compositionally biased region" description="Acidic residues" evidence="1">
    <location>
        <begin position="37"/>
        <end position="53"/>
    </location>
</feature>
<dbReference type="HOGENOM" id="CLU_1315223_0_0_1"/>
<dbReference type="AlphaFoldDB" id="G2YP25"/>
<accession>G2YP25</accession>
<dbReference type="EMBL" id="FQ790346">
    <property type="protein sequence ID" value="CCD53373.1"/>
    <property type="molecule type" value="Genomic_DNA"/>
</dbReference>
<proteinExistence type="predicted"/>
<evidence type="ECO:0000256" key="1">
    <source>
        <dbReference type="SAM" id="MobiDB-lite"/>
    </source>
</evidence>
<evidence type="ECO:0000313" key="3">
    <source>
        <dbReference type="Proteomes" id="UP000008177"/>
    </source>
</evidence>
<protein>
    <submittedName>
        <fullName evidence="2">Uncharacterized protein</fullName>
    </submittedName>
</protein>
<dbReference type="InParanoid" id="G2YP25"/>
<sequence length="209" mass="22848">MGKGQHSDPDEAVDDGVSVQPFGLDLTGHDATAAAGDGDDHDDDDGDDDDDDEAVQRRRSDRDPLSRYFFRGIVDSTRRDERRDTALLLPTGHLLDGDSRRDICWVATGSAGTGAGAGTGTGRRLHISWRSIIYPGRQNANWPSRPPIPHTLPGPSFSLRSSHSPHHQTIFNVQSITHAWRAGSGSGYRILDAGPWHWPKTKFVLSSSF</sequence>
<dbReference type="Proteomes" id="UP000008177">
    <property type="component" value="Unplaced contigs"/>
</dbReference>
<feature type="region of interest" description="Disordered" evidence="1">
    <location>
        <begin position="1"/>
        <end position="60"/>
    </location>
</feature>
<name>G2YP25_BOTF4</name>
<reference evidence="3" key="1">
    <citation type="journal article" date="2011" name="PLoS Genet.">
        <title>Genomic analysis of the necrotrophic fungal pathogens Sclerotinia sclerotiorum and Botrytis cinerea.</title>
        <authorList>
            <person name="Amselem J."/>
            <person name="Cuomo C.A."/>
            <person name="van Kan J.A."/>
            <person name="Viaud M."/>
            <person name="Benito E.P."/>
            <person name="Couloux A."/>
            <person name="Coutinho P.M."/>
            <person name="de Vries R.P."/>
            <person name="Dyer P.S."/>
            <person name="Fillinger S."/>
            <person name="Fournier E."/>
            <person name="Gout L."/>
            <person name="Hahn M."/>
            <person name="Kohn L."/>
            <person name="Lapalu N."/>
            <person name="Plummer K.M."/>
            <person name="Pradier J.M."/>
            <person name="Quevillon E."/>
            <person name="Sharon A."/>
            <person name="Simon A."/>
            <person name="ten Have A."/>
            <person name="Tudzynski B."/>
            <person name="Tudzynski P."/>
            <person name="Wincker P."/>
            <person name="Andrew M."/>
            <person name="Anthouard V."/>
            <person name="Beever R.E."/>
            <person name="Beffa R."/>
            <person name="Benoit I."/>
            <person name="Bouzid O."/>
            <person name="Brault B."/>
            <person name="Chen Z."/>
            <person name="Choquer M."/>
            <person name="Collemare J."/>
            <person name="Cotton P."/>
            <person name="Danchin E.G."/>
            <person name="Da Silva C."/>
            <person name="Gautier A."/>
            <person name="Giraud C."/>
            <person name="Giraud T."/>
            <person name="Gonzalez C."/>
            <person name="Grossetete S."/>
            <person name="Guldener U."/>
            <person name="Henrissat B."/>
            <person name="Howlett B.J."/>
            <person name="Kodira C."/>
            <person name="Kretschmer M."/>
            <person name="Lappartient A."/>
            <person name="Leroch M."/>
            <person name="Levis C."/>
            <person name="Mauceli E."/>
            <person name="Neuveglise C."/>
            <person name="Oeser B."/>
            <person name="Pearson M."/>
            <person name="Poulain J."/>
            <person name="Poussereau N."/>
            <person name="Quesneville H."/>
            <person name="Rascle C."/>
            <person name="Schumacher J."/>
            <person name="Segurens B."/>
            <person name="Sexton A."/>
            <person name="Silva E."/>
            <person name="Sirven C."/>
            <person name="Soanes D.M."/>
            <person name="Talbot N.J."/>
            <person name="Templeton M."/>
            <person name="Yandava C."/>
            <person name="Yarden O."/>
            <person name="Zeng Q."/>
            <person name="Rollins J.A."/>
            <person name="Lebrun M.H."/>
            <person name="Dickman M."/>
        </authorList>
    </citation>
    <scope>NUCLEOTIDE SEQUENCE [LARGE SCALE GENOMIC DNA]</scope>
    <source>
        <strain evidence="3">T4</strain>
    </source>
</reference>
<evidence type="ECO:0000313" key="2">
    <source>
        <dbReference type="EMBL" id="CCD53373.1"/>
    </source>
</evidence>